<dbReference type="InterPro" id="IPR001969">
    <property type="entry name" value="Aspartic_peptidase_AS"/>
</dbReference>
<dbReference type="SUPFAM" id="SSF50630">
    <property type="entry name" value="Acid proteases"/>
    <property type="match status" value="1"/>
</dbReference>
<keyword evidence="2" id="KW-0732">Signal</keyword>
<protein>
    <recommendedName>
        <fullName evidence="3">Peptidase A2 domain-containing protein</fullName>
    </recommendedName>
</protein>
<evidence type="ECO:0000313" key="4">
    <source>
        <dbReference type="EMBL" id="RXF69384.1"/>
    </source>
</evidence>
<dbReference type="GO" id="GO:0006508">
    <property type="term" value="P:proteolysis"/>
    <property type="evidence" value="ECO:0007669"/>
    <property type="project" value="InterPro"/>
</dbReference>
<dbReference type="PROSITE" id="PS50175">
    <property type="entry name" value="ASP_PROT_RETROV"/>
    <property type="match status" value="1"/>
</dbReference>
<evidence type="ECO:0000256" key="2">
    <source>
        <dbReference type="SAM" id="SignalP"/>
    </source>
</evidence>
<dbReference type="CDD" id="cd05483">
    <property type="entry name" value="retropepsin_like_bacteria"/>
    <property type="match status" value="1"/>
</dbReference>
<organism evidence="4 5">
    <name type="scientific">Arcticibacter tournemirensis</name>
    <dbReference type="NCBI Taxonomy" id="699437"/>
    <lineage>
        <taxon>Bacteria</taxon>
        <taxon>Pseudomonadati</taxon>
        <taxon>Bacteroidota</taxon>
        <taxon>Sphingobacteriia</taxon>
        <taxon>Sphingobacteriales</taxon>
        <taxon>Sphingobacteriaceae</taxon>
        <taxon>Arcticibacter</taxon>
    </lineage>
</organism>
<dbReference type="PROSITE" id="PS00141">
    <property type="entry name" value="ASP_PROTEASE"/>
    <property type="match status" value="1"/>
</dbReference>
<gene>
    <name evidence="4" type="ORF">EKH83_11910</name>
</gene>
<feature type="domain" description="Peptidase A2" evidence="3">
    <location>
        <begin position="318"/>
        <end position="364"/>
    </location>
</feature>
<dbReference type="Proteomes" id="UP000290848">
    <property type="component" value="Unassembled WGS sequence"/>
</dbReference>
<feature type="chain" id="PRO_5020804438" description="Peptidase A2 domain-containing protein" evidence="2">
    <location>
        <begin position="24"/>
        <end position="424"/>
    </location>
</feature>
<dbReference type="RefSeq" id="WP_128769656.1">
    <property type="nucleotide sequence ID" value="NZ_RXOC01000007.1"/>
</dbReference>
<proteinExistence type="predicted"/>
<reference evidence="4 5" key="1">
    <citation type="submission" date="2018-12" db="EMBL/GenBank/DDBJ databases">
        <title>The Draft Genome Sequence of the Soil Bacterium Pedobacter tournemirensis R1.</title>
        <authorList>
            <person name="He J."/>
        </authorList>
    </citation>
    <scope>NUCLEOTIDE SEQUENCE [LARGE SCALE GENOMIC DNA]</scope>
    <source>
        <strain evidence="4 5">R1</strain>
    </source>
</reference>
<dbReference type="EMBL" id="RXOC01000007">
    <property type="protein sequence ID" value="RXF69384.1"/>
    <property type="molecule type" value="Genomic_DNA"/>
</dbReference>
<evidence type="ECO:0000259" key="3">
    <source>
        <dbReference type="PROSITE" id="PS50175"/>
    </source>
</evidence>
<evidence type="ECO:0000256" key="1">
    <source>
        <dbReference type="ARBA" id="ARBA00022801"/>
    </source>
</evidence>
<dbReference type="InterPro" id="IPR001995">
    <property type="entry name" value="Peptidase_A2_cat"/>
</dbReference>
<feature type="signal peptide" evidence="2">
    <location>
        <begin position="1"/>
        <end position="23"/>
    </location>
</feature>
<dbReference type="GO" id="GO:0004190">
    <property type="term" value="F:aspartic-type endopeptidase activity"/>
    <property type="evidence" value="ECO:0007669"/>
    <property type="project" value="InterPro"/>
</dbReference>
<evidence type="ECO:0000313" key="5">
    <source>
        <dbReference type="Proteomes" id="UP000290848"/>
    </source>
</evidence>
<keyword evidence="1" id="KW-0378">Hydrolase</keyword>
<sequence>MKIMCRRKYLTFLLITACSLAYGQDAGPGVVEINHLLSEKSFIKANELYKTRKKELPAVYQCYVEASLNNAFNRLPESESMIDRVLKYKKKLPDSLMVKLLEIKKDNTIKLYQYKEAAGTINTLLKDYSQFLTNKQRDDLKNDFALWSALANTPAQTITIKDNTILKIVQDKAGLKNIKVTTDADSVDFIFDTGANISTISRSVATKMGMKLIDASIKVGAITGKEVSARLALCEKLLIGNMQINNAVFLVFDDADLAFPQIGYHINGILGFPVIEAMKEITLTKDGYLTVPKKADHASYVTNMAMDQLIPLLFIKDNPFTFDTGADNTILFRPYFLENREAITGQYQPETISFGGAGGAMKYKGYKINASLDIAGRKISLKGISLVTDDMGKDDGIFGNIGQDVIKQFQSMTLNFKSMFIHFQ</sequence>
<comment type="caution">
    <text evidence="4">The sequence shown here is derived from an EMBL/GenBank/DDBJ whole genome shotgun (WGS) entry which is preliminary data.</text>
</comment>
<dbReference type="Gene3D" id="2.40.70.10">
    <property type="entry name" value="Acid Proteases"/>
    <property type="match status" value="2"/>
</dbReference>
<dbReference type="InterPro" id="IPR034122">
    <property type="entry name" value="Retropepsin-like_bacterial"/>
</dbReference>
<name>A0A4Q0M8G2_9SPHI</name>
<accession>A0A4Q0M8G2</accession>
<dbReference type="AlphaFoldDB" id="A0A4Q0M8G2"/>
<dbReference type="Pfam" id="PF13650">
    <property type="entry name" value="Asp_protease_2"/>
    <property type="match status" value="1"/>
</dbReference>
<dbReference type="InterPro" id="IPR021109">
    <property type="entry name" value="Peptidase_aspartic_dom_sf"/>
</dbReference>